<organism evidence="1 2">
    <name type="scientific">Fischerella thermalis JSC-11</name>
    <dbReference type="NCBI Taxonomy" id="741277"/>
    <lineage>
        <taxon>Bacteria</taxon>
        <taxon>Bacillati</taxon>
        <taxon>Cyanobacteriota</taxon>
        <taxon>Cyanophyceae</taxon>
        <taxon>Nostocales</taxon>
        <taxon>Hapalosiphonaceae</taxon>
        <taxon>Fischerella</taxon>
    </lineage>
</organism>
<dbReference type="InterPro" id="IPR023393">
    <property type="entry name" value="START-like_dom_sf"/>
</dbReference>
<evidence type="ECO:0000313" key="2">
    <source>
        <dbReference type="Proteomes" id="UP000004344"/>
    </source>
</evidence>
<protein>
    <submittedName>
        <fullName evidence="1">Cyclase/dehydrase</fullName>
    </submittedName>
</protein>
<dbReference type="SUPFAM" id="SSF55961">
    <property type="entry name" value="Bet v1-like"/>
    <property type="match status" value="1"/>
</dbReference>
<dbReference type="AlphaFoldDB" id="G6FSK4"/>
<gene>
    <name evidence="1" type="ORF">FJSC11DRAFT_1751</name>
</gene>
<accession>G6FSK4</accession>
<dbReference type="Gene3D" id="3.30.530.20">
    <property type="match status" value="1"/>
</dbReference>
<reference evidence="1 2" key="1">
    <citation type="submission" date="2011-09" db="EMBL/GenBank/DDBJ databases">
        <title>The draft genome of Fischerella sp. JSC-11.</title>
        <authorList>
            <consortium name="US DOE Joint Genome Institute (JGI-PGF)"/>
            <person name="Lucas S."/>
            <person name="Han J."/>
            <person name="Lapidus A."/>
            <person name="Cheng J.-F."/>
            <person name="Goodwin L."/>
            <person name="Pitluck S."/>
            <person name="Peters L."/>
            <person name="Land M.L."/>
            <person name="Hauser L."/>
            <person name="Sarkisova S."/>
            <person name="Bryant D.A."/>
            <person name="Brown I."/>
            <person name="Woyke T.J."/>
        </authorList>
    </citation>
    <scope>NUCLEOTIDE SEQUENCE [LARGE SCALE GENOMIC DNA]</scope>
    <source>
        <strain evidence="1 2">JSC-11</strain>
    </source>
</reference>
<comment type="caution">
    <text evidence="1">The sequence shown here is derived from an EMBL/GenBank/DDBJ whole genome shotgun (WGS) entry which is preliminary data.</text>
</comment>
<dbReference type="EMBL" id="AGIZ01000005">
    <property type="protein sequence ID" value="EHC14840.1"/>
    <property type="molecule type" value="Genomic_DNA"/>
</dbReference>
<dbReference type="Proteomes" id="UP000004344">
    <property type="component" value="Unassembled WGS sequence"/>
</dbReference>
<dbReference type="PATRIC" id="fig|741277.3.peg.1564"/>
<proteinExistence type="predicted"/>
<evidence type="ECO:0000313" key="1">
    <source>
        <dbReference type="EMBL" id="EHC14840.1"/>
    </source>
</evidence>
<sequence length="110" mass="12801">MEWDAYILEDRENEFISWASAEGSDVDNSGFVRFTKAPSDRGTEVKVVMEYNPPGGHWEQRSLNFLVKNQNSKLAMNYIEGQTVLLEAIHERWYITKHENYYPSCLLPPT</sequence>
<name>G6FSK4_9CYAN</name>
<keyword evidence="2" id="KW-1185">Reference proteome</keyword>